<evidence type="ECO:0000313" key="4">
    <source>
        <dbReference type="EMBL" id="KAJ5504901.1"/>
    </source>
</evidence>
<comment type="caution">
    <text evidence="4">The sequence shown here is derived from an EMBL/GenBank/DDBJ whole genome shotgun (WGS) entry which is preliminary data.</text>
</comment>
<dbReference type="PANTHER" id="PTHR42760:SF115">
    <property type="entry name" value="3-OXOACYL-[ACYL-CARRIER-PROTEIN] REDUCTASE FABG"/>
    <property type="match status" value="1"/>
</dbReference>
<comment type="similarity">
    <text evidence="1">Belongs to the short-chain dehydrogenases/reductases (SDR) family.</text>
</comment>
<dbReference type="AlphaFoldDB" id="A0A9W9XY95"/>
<evidence type="ECO:0000256" key="3">
    <source>
        <dbReference type="ARBA" id="ARBA00023002"/>
    </source>
</evidence>
<dbReference type="Gene3D" id="3.40.50.720">
    <property type="entry name" value="NAD(P)-binding Rossmann-like Domain"/>
    <property type="match status" value="1"/>
</dbReference>
<dbReference type="OrthoDB" id="47007at2759"/>
<keyword evidence="3" id="KW-0560">Oxidoreductase</keyword>
<reference evidence="4" key="2">
    <citation type="journal article" date="2023" name="IMA Fungus">
        <title>Comparative genomic study of the Penicillium genus elucidates a diverse pangenome and 15 lateral gene transfer events.</title>
        <authorList>
            <person name="Petersen C."/>
            <person name="Sorensen T."/>
            <person name="Nielsen M.R."/>
            <person name="Sondergaard T.E."/>
            <person name="Sorensen J.L."/>
            <person name="Fitzpatrick D.A."/>
            <person name="Frisvad J.C."/>
            <person name="Nielsen K.L."/>
        </authorList>
    </citation>
    <scope>NUCLEOTIDE SEQUENCE</scope>
    <source>
        <strain evidence="4">IBT 29495</strain>
    </source>
</reference>
<dbReference type="GO" id="GO:0016616">
    <property type="term" value="F:oxidoreductase activity, acting on the CH-OH group of donors, NAD or NADP as acceptor"/>
    <property type="evidence" value="ECO:0007669"/>
    <property type="project" value="TreeGrafter"/>
</dbReference>
<evidence type="ECO:0000313" key="5">
    <source>
        <dbReference type="Proteomes" id="UP001149954"/>
    </source>
</evidence>
<dbReference type="FunFam" id="3.40.50.720:FF:000084">
    <property type="entry name" value="Short-chain dehydrogenase reductase"/>
    <property type="match status" value="1"/>
</dbReference>
<dbReference type="SUPFAM" id="SSF51735">
    <property type="entry name" value="NAD(P)-binding Rossmann-fold domains"/>
    <property type="match status" value="1"/>
</dbReference>
<evidence type="ECO:0000256" key="1">
    <source>
        <dbReference type="ARBA" id="ARBA00006484"/>
    </source>
</evidence>
<dbReference type="InterPro" id="IPR002347">
    <property type="entry name" value="SDR_fam"/>
</dbReference>
<sequence>MAPRLLNKICLITGTGGGMGRAAALKFAQEGAKIVGCDINTVTDAATIKAVRELGGEMISLAPCDLTKRESCEQLVNLAIKTYGRIDVLYNNAAMVYMSWLDEAKDDDWYKTIDQELSLVYLLTRVAWPHLKESGASIINVGSSNGWIAVRQVPALAHTAAKGGVIAMTRQLAMEGREHGIRANSISPGLVETIQTAPFLADPEWTANVTQKIMLGRSGRPEEIAAVASFLASDESSYITAADIRVDGGMTAW</sequence>
<organism evidence="4 5">
    <name type="scientific">Penicillium fimorum</name>
    <dbReference type="NCBI Taxonomy" id="1882269"/>
    <lineage>
        <taxon>Eukaryota</taxon>
        <taxon>Fungi</taxon>
        <taxon>Dikarya</taxon>
        <taxon>Ascomycota</taxon>
        <taxon>Pezizomycotina</taxon>
        <taxon>Eurotiomycetes</taxon>
        <taxon>Eurotiomycetidae</taxon>
        <taxon>Eurotiales</taxon>
        <taxon>Aspergillaceae</taxon>
        <taxon>Penicillium</taxon>
    </lineage>
</organism>
<dbReference type="PRINTS" id="PR00081">
    <property type="entry name" value="GDHRDH"/>
</dbReference>
<keyword evidence="5" id="KW-1185">Reference proteome</keyword>
<dbReference type="InterPro" id="IPR036291">
    <property type="entry name" value="NAD(P)-bd_dom_sf"/>
</dbReference>
<reference evidence="4" key="1">
    <citation type="submission" date="2022-12" db="EMBL/GenBank/DDBJ databases">
        <authorList>
            <person name="Petersen C."/>
        </authorList>
    </citation>
    <scope>NUCLEOTIDE SEQUENCE</scope>
    <source>
        <strain evidence="4">IBT 29495</strain>
    </source>
</reference>
<dbReference type="Proteomes" id="UP001149954">
    <property type="component" value="Unassembled WGS sequence"/>
</dbReference>
<keyword evidence="2" id="KW-0521">NADP</keyword>
<gene>
    <name evidence="4" type="ORF">N7463_007775</name>
</gene>
<protein>
    <submittedName>
        <fullName evidence="4">Short-chain dehydrogenase/reductase SDR</fullName>
    </submittedName>
</protein>
<dbReference type="EMBL" id="JAPWDS010000003">
    <property type="protein sequence ID" value="KAJ5504901.1"/>
    <property type="molecule type" value="Genomic_DNA"/>
</dbReference>
<accession>A0A9W9XY95</accession>
<proteinExistence type="inferred from homology"/>
<dbReference type="PRINTS" id="PR00080">
    <property type="entry name" value="SDRFAMILY"/>
</dbReference>
<name>A0A9W9XY95_9EURO</name>
<dbReference type="PANTHER" id="PTHR42760">
    <property type="entry name" value="SHORT-CHAIN DEHYDROGENASES/REDUCTASES FAMILY MEMBER"/>
    <property type="match status" value="1"/>
</dbReference>
<evidence type="ECO:0000256" key="2">
    <source>
        <dbReference type="ARBA" id="ARBA00022857"/>
    </source>
</evidence>
<dbReference type="Pfam" id="PF13561">
    <property type="entry name" value="adh_short_C2"/>
    <property type="match status" value="1"/>
</dbReference>
<dbReference type="CDD" id="cd05233">
    <property type="entry name" value="SDR_c"/>
    <property type="match status" value="1"/>
</dbReference>